<dbReference type="EMBL" id="CP001124">
    <property type="protein sequence ID" value="ACH39024.1"/>
    <property type="molecule type" value="Genomic_DNA"/>
</dbReference>
<dbReference type="HOGENOM" id="CLU_2246100_0_0_7"/>
<organism evidence="2 3">
    <name type="scientific">Citrifermentans bemidjiense (strain ATCC BAA-1014 / DSM 16622 / JCM 12645 / Bem)</name>
    <name type="common">Geobacter bemidjiensis</name>
    <dbReference type="NCBI Taxonomy" id="404380"/>
    <lineage>
        <taxon>Bacteria</taxon>
        <taxon>Pseudomonadati</taxon>
        <taxon>Thermodesulfobacteriota</taxon>
        <taxon>Desulfuromonadia</taxon>
        <taxon>Geobacterales</taxon>
        <taxon>Geobacteraceae</taxon>
        <taxon>Citrifermentans</taxon>
    </lineage>
</organism>
<evidence type="ECO:0000313" key="3">
    <source>
        <dbReference type="Proteomes" id="UP000008825"/>
    </source>
</evidence>
<evidence type="ECO:0000256" key="1">
    <source>
        <dbReference type="SAM" id="SignalP"/>
    </source>
</evidence>
<feature type="chain" id="PRO_5002832465" evidence="1">
    <location>
        <begin position="24"/>
        <end position="104"/>
    </location>
</feature>
<reference evidence="2 3" key="2">
    <citation type="journal article" date="2010" name="BMC Genomics">
        <title>The genome of Geobacter bemidjiensis, exemplar for the subsurface clade of Geobacter species that predominate in Fe(III)-reducing subsurface environments.</title>
        <authorList>
            <person name="Aklujkar M."/>
            <person name="Young N.D."/>
            <person name="Holmes D."/>
            <person name="Chavan M."/>
            <person name="Risso C."/>
            <person name="Kiss H.E."/>
            <person name="Han C.S."/>
            <person name="Land M.L."/>
            <person name="Lovley D.R."/>
        </authorList>
    </citation>
    <scope>NUCLEOTIDE SEQUENCE [LARGE SCALE GENOMIC DNA]</scope>
    <source>
        <strain evidence="3">ATCC BAA-1014 / DSM 16622 / JCM 12645 / Bem</strain>
    </source>
</reference>
<accession>B5ECI9</accession>
<gene>
    <name evidence="2" type="ordered locus">Gbem_2011</name>
</gene>
<protein>
    <submittedName>
        <fullName evidence="2">Uncharacterized protein</fullName>
    </submittedName>
</protein>
<keyword evidence="3" id="KW-1185">Reference proteome</keyword>
<feature type="signal peptide" evidence="1">
    <location>
        <begin position="1"/>
        <end position="23"/>
    </location>
</feature>
<dbReference type="RefSeq" id="WP_012530443.1">
    <property type="nucleotide sequence ID" value="NC_011146.1"/>
</dbReference>
<keyword evidence="1" id="KW-0732">Signal</keyword>
<dbReference type="AlphaFoldDB" id="B5ECI9"/>
<dbReference type="KEGG" id="gbm:Gbem_2011"/>
<dbReference type="Proteomes" id="UP000008825">
    <property type="component" value="Chromosome"/>
</dbReference>
<dbReference type="STRING" id="404380.Gbem_2011"/>
<proteinExistence type="predicted"/>
<evidence type="ECO:0000313" key="2">
    <source>
        <dbReference type="EMBL" id="ACH39024.1"/>
    </source>
</evidence>
<reference evidence="2 3" key="1">
    <citation type="submission" date="2008-07" db="EMBL/GenBank/DDBJ databases">
        <title>Complete sequence of Geobacter bemidjiensis BEM.</title>
        <authorList>
            <consortium name="US DOE Joint Genome Institute"/>
            <person name="Lucas S."/>
            <person name="Copeland A."/>
            <person name="Lapidus A."/>
            <person name="Glavina del Rio T."/>
            <person name="Dalin E."/>
            <person name="Tice H."/>
            <person name="Bruce D."/>
            <person name="Goodwin L."/>
            <person name="Pitluck S."/>
            <person name="Kiss H."/>
            <person name="Brettin T."/>
            <person name="Detter J.C."/>
            <person name="Han C."/>
            <person name="Kuske C.R."/>
            <person name="Schmutz J."/>
            <person name="Larimer F."/>
            <person name="Land M."/>
            <person name="Hauser L."/>
            <person name="Kyrpides N."/>
            <person name="Lykidis A."/>
            <person name="Lovley D."/>
            <person name="Richardson P."/>
        </authorList>
    </citation>
    <scope>NUCLEOTIDE SEQUENCE [LARGE SCALE GENOMIC DNA]</scope>
    <source>
        <strain evidence="3">ATCC BAA-1014 / DSM 16622 / JCM 12645 / Bem</strain>
    </source>
</reference>
<name>B5ECI9_CITBB</name>
<sequence length="104" mass="11640">MKKNLLSVATAFMTIFLAQTANCAVKKKNYTVEPNAQIYGNVAGRMDIVDTLVKFVKAHGNRCDSVSAASDNMLSKGYTLKCNKYNYTYQILDKGGKWYLQVDQ</sequence>